<comment type="similarity">
    <text evidence="1">Belongs to the carbon-nitrogen hydrolase superfamily. NIT1/NIT2 family.</text>
</comment>
<dbReference type="Gene3D" id="3.60.110.10">
    <property type="entry name" value="Carbon-nitrogen hydrolase"/>
    <property type="match status" value="1"/>
</dbReference>
<dbReference type="CDD" id="cd07572">
    <property type="entry name" value="nit"/>
    <property type="match status" value="1"/>
</dbReference>
<dbReference type="EMBL" id="QFFI01000003">
    <property type="protein sequence ID" value="PWG65258.1"/>
    <property type="molecule type" value="Genomic_DNA"/>
</dbReference>
<name>A0A2U2N821_9GAMM</name>
<dbReference type="OrthoDB" id="9811121at2"/>
<evidence type="ECO:0000313" key="4">
    <source>
        <dbReference type="EMBL" id="PWG64097.1"/>
    </source>
</evidence>
<dbReference type="PANTHER" id="PTHR23088:SF27">
    <property type="entry name" value="DEAMINATED GLUTATHIONE AMIDASE"/>
    <property type="match status" value="1"/>
</dbReference>
<dbReference type="Proteomes" id="UP000245474">
    <property type="component" value="Unassembled WGS sequence"/>
</dbReference>
<dbReference type="PROSITE" id="PS01227">
    <property type="entry name" value="UPF0012"/>
    <property type="match status" value="1"/>
</dbReference>
<sequence>MATMAERSGLAAIQMVSGDDVANNLDSAGALVDRAAAANAGLVVLPENFGFLGRRERDKLAVAEDDGDGPMQAFLADAARRHGIHLVGGTVPLRGEDPNRVRAACLVYGPDGARVARYDKMHLFDVRLEDGQAYRESASLEPGEGLACFDCPLGRVGLSICYDLRFPELYRALVDRGAEILVVPSAFTATTGAAHWEILVRARAVENLCYVVASDQGGEHPTGRHTHGESMVVDPWGRVLARRSLGPGVVQATMEREVLADLRQRFPALEHRRTLA</sequence>
<keyword evidence="6" id="KW-1185">Reference proteome</keyword>
<dbReference type="AlphaFoldDB" id="A0A2U2N821"/>
<dbReference type="GO" id="GO:0016746">
    <property type="term" value="F:acyltransferase activity"/>
    <property type="evidence" value="ECO:0007669"/>
    <property type="project" value="UniProtKB-KW"/>
</dbReference>
<dbReference type="InterPro" id="IPR036526">
    <property type="entry name" value="C-N_Hydrolase_sf"/>
</dbReference>
<keyword evidence="2" id="KW-0378">Hydrolase</keyword>
<dbReference type="PROSITE" id="PS50263">
    <property type="entry name" value="CN_HYDROLASE"/>
    <property type="match status" value="1"/>
</dbReference>
<dbReference type="PANTHER" id="PTHR23088">
    <property type="entry name" value="NITRILASE-RELATED"/>
    <property type="match status" value="1"/>
</dbReference>
<protein>
    <submittedName>
        <fullName evidence="5">Apolipoprotein acyltransferase</fullName>
    </submittedName>
</protein>
<dbReference type="InterPro" id="IPR001110">
    <property type="entry name" value="UPF0012_CS"/>
</dbReference>
<dbReference type="Pfam" id="PF00795">
    <property type="entry name" value="CN_hydrolase"/>
    <property type="match status" value="1"/>
</dbReference>
<organism evidence="5 6">
    <name type="scientific">Sediminicurvatus halobius</name>
    <dbReference type="NCBI Taxonomy" id="2182432"/>
    <lineage>
        <taxon>Bacteria</taxon>
        <taxon>Pseudomonadati</taxon>
        <taxon>Pseudomonadota</taxon>
        <taxon>Gammaproteobacteria</taxon>
        <taxon>Chromatiales</taxon>
        <taxon>Ectothiorhodospiraceae</taxon>
        <taxon>Sediminicurvatus</taxon>
    </lineage>
</organism>
<accession>A0A2U2N821</accession>
<keyword evidence="5" id="KW-0012">Acyltransferase</keyword>
<reference evidence="5 6" key="1">
    <citation type="submission" date="2018-05" db="EMBL/GenBank/DDBJ databases">
        <title>Spiribacter halobius sp. nov., a moderately halophilic bacterium isolated from marine solar saltern.</title>
        <authorList>
            <person name="Zheng W.-S."/>
            <person name="Lu D.-C."/>
            <person name="Du Z.-J."/>
        </authorList>
    </citation>
    <scope>NUCLEOTIDE SEQUENCE [LARGE SCALE GENOMIC DNA]</scope>
    <source>
        <strain evidence="5 6">E85</strain>
    </source>
</reference>
<evidence type="ECO:0000313" key="6">
    <source>
        <dbReference type="Proteomes" id="UP000245474"/>
    </source>
</evidence>
<feature type="domain" description="CN hydrolase" evidence="3">
    <location>
        <begin position="6"/>
        <end position="256"/>
    </location>
</feature>
<dbReference type="InterPro" id="IPR003010">
    <property type="entry name" value="C-N_Hydrolase"/>
</dbReference>
<evidence type="ECO:0000259" key="3">
    <source>
        <dbReference type="PROSITE" id="PS50263"/>
    </source>
</evidence>
<dbReference type="EMBL" id="QFFI01000007">
    <property type="protein sequence ID" value="PWG64097.1"/>
    <property type="molecule type" value="Genomic_DNA"/>
</dbReference>
<evidence type="ECO:0000313" key="5">
    <source>
        <dbReference type="EMBL" id="PWG65258.1"/>
    </source>
</evidence>
<keyword evidence="5" id="KW-0808">Transferase</keyword>
<evidence type="ECO:0000256" key="1">
    <source>
        <dbReference type="ARBA" id="ARBA00010613"/>
    </source>
</evidence>
<dbReference type="InterPro" id="IPR045254">
    <property type="entry name" value="Nit1/2_C-N_Hydrolase"/>
</dbReference>
<dbReference type="SUPFAM" id="SSF56317">
    <property type="entry name" value="Carbon-nitrogen hydrolase"/>
    <property type="match status" value="1"/>
</dbReference>
<comment type="caution">
    <text evidence="5">The sequence shown here is derived from an EMBL/GenBank/DDBJ whole genome shotgun (WGS) entry which is preliminary data.</text>
</comment>
<keyword evidence="5" id="KW-0449">Lipoprotein</keyword>
<dbReference type="GO" id="GO:0016811">
    <property type="term" value="F:hydrolase activity, acting on carbon-nitrogen (but not peptide) bonds, in linear amides"/>
    <property type="evidence" value="ECO:0007669"/>
    <property type="project" value="InterPro"/>
</dbReference>
<proteinExistence type="inferred from homology"/>
<gene>
    <name evidence="5" type="ORF">DEM34_03020</name>
    <name evidence="4" type="ORF">DEM34_06235</name>
</gene>
<evidence type="ECO:0000256" key="2">
    <source>
        <dbReference type="ARBA" id="ARBA00022801"/>
    </source>
</evidence>